<evidence type="ECO:0000256" key="15">
    <source>
        <dbReference type="HAMAP-Rule" id="MF_01019"/>
    </source>
</evidence>
<dbReference type="Pfam" id="PF01502">
    <property type="entry name" value="PRA-CH"/>
    <property type="match status" value="1"/>
</dbReference>
<dbReference type="OrthoDB" id="9795769at2"/>
<evidence type="ECO:0000256" key="4">
    <source>
        <dbReference type="ARBA" id="ARBA00005169"/>
    </source>
</evidence>
<evidence type="ECO:0000256" key="12">
    <source>
        <dbReference type="ARBA" id="ARBA00022840"/>
    </source>
</evidence>
<feature type="region of interest" description="Phosphoribosyl-AMP cyclohydrolase" evidence="15">
    <location>
        <begin position="1"/>
        <end position="114"/>
    </location>
</feature>
<evidence type="ECO:0000256" key="6">
    <source>
        <dbReference type="ARBA" id="ARBA00007731"/>
    </source>
</evidence>
<comment type="pathway">
    <text evidence="5 15">Amino-acid biosynthesis; L-histidine biosynthesis; L-histidine from 5-phospho-alpha-D-ribose 1-diphosphate: step 2/9.</text>
</comment>
<evidence type="ECO:0000256" key="7">
    <source>
        <dbReference type="ARBA" id="ARBA00008299"/>
    </source>
</evidence>
<dbReference type="InterPro" id="IPR008179">
    <property type="entry name" value="HisE"/>
</dbReference>
<dbReference type="SUPFAM" id="SSF101386">
    <property type="entry name" value="all-alpha NTP pyrophosphatases"/>
    <property type="match status" value="1"/>
</dbReference>
<dbReference type="InterPro" id="IPR038019">
    <property type="entry name" value="PRib_AMP_CycHydrolase_sf"/>
</dbReference>
<dbReference type="GO" id="GO:0004635">
    <property type="term" value="F:phosphoribosyl-AMP cyclohydrolase activity"/>
    <property type="evidence" value="ECO:0007669"/>
    <property type="project" value="UniProtKB-UniRule"/>
</dbReference>
<evidence type="ECO:0000256" key="9">
    <source>
        <dbReference type="ARBA" id="ARBA00022605"/>
    </source>
</evidence>
<dbReference type="RefSeq" id="WP_158344602.1">
    <property type="nucleotide sequence ID" value="NZ_AP019379.1"/>
</dbReference>
<keyword evidence="9 15" id="KW-0028">Amino-acid biosynthesis</keyword>
<dbReference type="GO" id="GO:0000105">
    <property type="term" value="P:L-histidine biosynthetic process"/>
    <property type="evidence" value="ECO:0007669"/>
    <property type="project" value="UniProtKB-UniRule"/>
</dbReference>
<dbReference type="CDD" id="cd11534">
    <property type="entry name" value="NTP-PPase_HisIE_like"/>
    <property type="match status" value="1"/>
</dbReference>
<comment type="catalytic activity">
    <reaction evidence="2 15">
        <text>1-(5-phospho-beta-D-ribosyl)-ATP + H2O = 1-(5-phospho-beta-D-ribosyl)-5'-AMP + diphosphate + H(+)</text>
        <dbReference type="Rhea" id="RHEA:22828"/>
        <dbReference type="ChEBI" id="CHEBI:15377"/>
        <dbReference type="ChEBI" id="CHEBI:15378"/>
        <dbReference type="ChEBI" id="CHEBI:33019"/>
        <dbReference type="ChEBI" id="CHEBI:59457"/>
        <dbReference type="ChEBI" id="CHEBI:73183"/>
        <dbReference type="EC" id="3.6.1.31"/>
    </reaction>
</comment>
<protein>
    <recommendedName>
        <fullName evidence="15">Histidine biosynthesis bifunctional protein HisIE</fullName>
    </recommendedName>
    <domain>
        <recommendedName>
            <fullName evidence="15">Phosphoribosyl-AMP cyclohydrolase</fullName>
            <shortName evidence="15">PRA-CH</shortName>
            <ecNumber evidence="15">3.5.4.19</ecNumber>
        </recommendedName>
    </domain>
    <domain>
        <recommendedName>
            <fullName evidence="15">Phosphoribosyl-ATP pyrophosphatase</fullName>
            <shortName evidence="15">PRA-PH</shortName>
            <ecNumber evidence="15">3.6.1.31</ecNumber>
        </recommendedName>
    </domain>
</protein>
<keyword evidence="11 15" id="KW-0378">Hydrolase</keyword>
<sequence>MLNKLQLSTIDWKKIKGLIPVIIQSHASGEVLMHGYMNKLALKTTIQKKIVTFFSRTKQRLWTKGETSGNFLKVIDIFSDCDNDTLLIKVFPIGKTCHFLKNSCFNLQITDNSFLFYFEKMLEEKKKSNSINSYTSNLFSKGVKRIAQKVGEEAVEVILAAMVKNNNKELIDETTDLFYHLLVLLHSKNISFREIICNLKKRSCI</sequence>
<dbReference type="HAMAP" id="MF_01019">
    <property type="entry name" value="HisIE"/>
    <property type="match status" value="1"/>
</dbReference>
<dbReference type="PANTHER" id="PTHR42945:SF9">
    <property type="entry name" value="HISTIDINE BIOSYNTHESIS BIFUNCTIONAL PROTEIN HISIE"/>
    <property type="match status" value="1"/>
</dbReference>
<evidence type="ECO:0000256" key="14">
    <source>
        <dbReference type="ARBA" id="ARBA00023268"/>
    </source>
</evidence>
<evidence type="ECO:0000256" key="13">
    <source>
        <dbReference type="ARBA" id="ARBA00023102"/>
    </source>
</evidence>
<evidence type="ECO:0000313" key="18">
    <source>
        <dbReference type="Proteomes" id="UP000317544"/>
    </source>
</evidence>
<organism evidence="17 18">
    <name type="scientific">Buchnera aphidicola</name>
    <name type="common">Nipponaphis monzeni</name>
    <dbReference type="NCBI Taxonomy" id="2495405"/>
    <lineage>
        <taxon>Bacteria</taxon>
        <taxon>Pseudomonadati</taxon>
        <taxon>Pseudomonadota</taxon>
        <taxon>Gammaproteobacteria</taxon>
        <taxon>Enterobacterales</taxon>
        <taxon>Erwiniaceae</taxon>
        <taxon>Buchnera</taxon>
    </lineage>
</organism>
<dbReference type="NCBIfam" id="NF000768">
    <property type="entry name" value="PRK00051.1"/>
    <property type="match status" value="1"/>
</dbReference>
<evidence type="ECO:0000256" key="10">
    <source>
        <dbReference type="ARBA" id="ARBA00022741"/>
    </source>
</evidence>
<dbReference type="HAMAP" id="MF_01020">
    <property type="entry name" value="HisE"/>
    <property type="match status" value="1"/>
</dbReference>
<dbReference type="Proteomes" id="UP000317544">
    <property type="component" value="Chromosome"/>
</dbReference>
<dbReference type="GO" id="GO:0005737">
    <property type="term" value="C:cytoplasm"/>
    <property type="evidence" value="ECO:0007669"/>
    <property type="project" value="UniProtKB-SubCell"/>
</dbReference>
<dbReference type="AlphaFoldDB" id="A0A455T9V0"/>
<comment type="similarity">
    <text evidence="7 15">In the N-terminal section; belongs to the PRA-CH family.</text>
</comment>
<dbReference type="NCBIfam" id="TIGR03188">
    <property type="entry name" value="histidine_hisI"/>
    <property type="match status" value="1"/>
</dbReference>
<comment type="pathway">
    <text evidence="4 15">Amino-acid biosynthesis; L-histidine biosynthesis; L-histidine from 5-phospho-alpha-D-ribose 1-diphosphate: step 3/9.</text>
</comment>
<dbReference type="EC" id="3.5.4.19" evidence="15"/>
<dbReference type="SUPFAM" id="SSF141734">
    <property type="entry name" value="HisI-like"/>
    <property type="match status" value="1"/>
</dbReference>
<dbReference type="UniPathway" id="UPA00031">
    <property type="reaction ID" value="UER00007"/>
</dbReference>
<dbReference type="GO" id="GO:0004636">
    <property type="term" value="F:phosphoribosyl-ATP diphosphatase activity"/>
    <property type="evidence" value="ECO:0007669"/>
    <property type="project" value="UniProtKB-UniRule"/>
</dbReference>
<evidence type="ECO:0000256" key="11">
    <source>
        <dbReference type="ARBA" id="ARBA00022801"/>
    </source>
</evidence>
<evidence type="ECO:0000256" key="1">
    <source>
        <dbReference type="ARBA" id="ARBA00000024"/>
    </source>
</evidence>
<comment type="similarity">
    <text evidence="6 15">In the C-terminal section; belongs to the PRA-PH family.</text>
</comment>
<accession>A0A455T9V0</accession>
<feature type="domain" description="Phosphoribosyl-AMP cyclohydrolase" evidence="16">
    <location>
        <begin position="33"/>
        <end position="106"/>
    </location>
</feature>
<keyword evidence="13 15" id="KW-0368">Histidine biosynthesis</keyword>
<evidence type="ECO:0000256" key="8">
    <source>
        <dbReference type="ARBA" id="ARBA00022490"/>
    </source>
</evidence>
<dbReference type="EMBL" id="AP019379">
    <property type="protein sequence ID" value="BBI01104.1"/>
    <property type="molecule type" value="Genomic_DNA"/>
</dbReference>
<evidence type="ECO:0000313" key="17">
    <source>
        <dbReference type="EMBL" id="BBI01104.1"/>
    </source>
</evidence>
<evidence type="ECO:0000259" key="16">
    <source>
        <dbReference type="Pfam" id="PF01502"/>
    </source>
</evidence>
<keyword evidence="12 15" id="KW-0067">ATP-binding</keyword>
<dbReference type="FunFam" id="3.10.20.810:FF:000001">
    <property type="entry name" value="Histidine biosynthesis bifunctional protein HisIE"/>
    <property type="match status" value="1"/>
</dbReference>
<proteinExistence type="inferred from homology"/>
<evidence type="ECO:0000256" key="2">
    <source>
        <dbReference type="ARBA" id="ARBA00001460"/>
    </source>
</evidence>
<evidence type="ECO:0000256" key="5">
    <source>
        <dbReference type="ARBA" id="ARBA00005204"/>
    </source>
</evidence>
<comment type="subcellular location">
    <subcellularLocation>
        <location evidence="3 15">Cytoplasm</location>
    </subcellularLocation>
</comment>
<name>A0A455T9V0_9GAMM</name>
<dbReference type="Gene3D" id="1.10.287.1080">
    <property type="entry name" value="MazG-like"/>
    <property type="match status" value="1"/>
</dbReference>
<dbReference type="Pfam" id="PF01503">
    <property type="entry name" value="PRA-PH"/>
    <property type="match status" value="1"/>
</dbReference>
<dbReference type="InterPro" id="IPR002496">
    <property type="entry name" value="PRib_AMP_CycHydrolase_dom"/>
</dbReference>
<dbReference type="Gene3D" id="3.10.20.810">
    <property type="entry name" value="Phosphoribosyl-AMP cyclohydrolase"/>
    <property type="match status" value="1"/>
</dbReference>
<keyword evidence="10 15" id="KW-0547">Nucleotide-binding</keyword>
<keyword evidence="14 15" id="KW-0511">Multifunctional enzyme</keyword>
<keyword evidence="18" id="KW-1185">Reference proteome</keyword>
<keyword evidence="8 15" id="KW-0963">Cytoplasm</keyword>
<comment type="catalytic activity">
    <reaction evidence="1 15">
        <text>1-(5-phospho-beta-D-ribosyl)-5'-AMP + H2O = 1-(5-phospho-beta-D-ribosyl)-5-[(5-phospho-beta-D-ribosylamino)methylideneamino]imidazole-4-carboxamide</text>
        <dbReference type="Rhea" id="RHEA:20049"/>
        <dbReference type="ChEBI" id="CHEBI:15377"/>
        <dbReference type="ChEBI" id="CHEBI:58435"/>
        <dbReference type="ChEBI" id="CHEBI:59457"/>
        <dbReference type="EC" id="3.5.4.19"/>
    </reaction>
</comment>
<dbReference type="InterPro" id="IPR021130">
    <property type="entry name" value="PRib-ATP_PPHydrolase-like"/>
</dbReference>
<dbReference type="EC" id="3.6.1.31" evidence="15"/>
<dbReference type="InterPro" id="IPR023019">
    <property type="entry name" value="His_synth_HisIE"/>
</dbReference>
<dbReference type="NCBIfam" id="NF002747">
    <property type="entry name" value="PRK02759.1"/>
    <property type="match status" value="1"/>
</dbReference>
<dbReference type="PANTHER" id="PTHR42945">
    <property type="entry name" value="HISTIDINE BIOSYNTHESIS BIFUNCTIONAL PROTEIN"/>
    <property type="match status" value="1"/>
</dbReference>
<gene>
    <name evidence="15 17" type="primary">hisI</name>
    <name evidence="15" type="synonym">hisIE</name>
    <name evidence="17" type="ORF">BUCNMO_085</name>
</gene>
<dbReference type="GO" id="GO:0005524">
    <property type="term" value="F:ATP binding"/>
    <property type="evidence" value="ECO:0007669"/>
    <property type="project" value="UniProtKB-KW"/>
</dbReference>
<reference evidence="17 18" key="1">
    <citation type="journal article" date="2019" name="Proc. Natl. Acad. Sci. U.S.A.">
        <title>Exaggeration and cooption of innate immunity for social defense.</title>
        <authorList>
            <person name="Kutsukake M."/>
            <person name="Moriyama M."/>
            <person name="Shigenobu S."/>
            <person name="Meng X.-Y."/>
            <person name="Nikoh N."/>
            <person name="Noda C."/>
            <person name="Kobayashi S."/>
            <person name="Fukatsu T."/>
        </authorList>
    </citation>
    <scope>NUCLEOTIDE SEQUENCE [LARGE SCALE GENOMIC DNA]</scope>
    <source>
        <strain evidence="17 18">Nmo</strain>
    </source>
</reference>
<evidence type="ECO:0000256" key="3">
    <source>
        <dbReference type="ARBA" id="ARBA00004496"/>
    </source>
</evidence>
<feature type="region of interest" description="Phosphoribosyl-ATP pyrophosphohydrolase" evidence="15">
    <location>
        <begin position="115"/>
        <end position="205"/>
    </location>
</feature>